<accession>A0A8T0D905</accession>
<name>A0A8T0D905_9TREM</name>
<feature type="compositionally biased region" description="Low complexity" evidence="2">
    <location>
        <begin position="696"/>
        <end position="710"/>
    </location>
</feature>
<feature type="region of interest" description="Disordered" evidence="2">
    <location>
        <begin position="981"/>
        <end position="1027"/>
    </location>
</feature>
<feature type="region of interest" description="Disordered" evidence="2">
    <location>
        <begin position="325"/>
        <end position="347"/>
    </location>
</feature>
<feature type="compositionally biased region" description="Low complexity" evidence="2">
    <location>
        <begin position="419"/>
        <end position="436"/>
    </location>
</feature>
<feature type="region of interest" description="Disordered" evidence="2">
    <location>
        <begin position="828"/>
        <end position="857"/>
    </location>
</feature>
<feature type="compositionally biased region" description="Polar residues" evidence="2">
    <location>
        <begin position="1014"/>
        <end position="1027"/>
    </location>
</feature>
<keyword evidence="4" id="KW-1185">Reference proteome</keyword>
<sequence length="1554" mass="178245">MVLFLFQYLFNRSGARYLTFQPRRDTGLHAQENGLSLATNTTYRKQPSRSKSDVLHERNDRIWEEESIYLDHFRRRKSRKTLETYDAVTDINDEPGGHGLAKTLLECRADLIYWQDLEEWVEQWQKNNFLLTLTNSPELFVIKREMDLYVAISESKRKPILRGGNVQDRALSGSADLSMHRHKSKHQLIRKVLETIGSTDDTKCSKPEEVVNAIAQSHQTVTTKESQNSLELGQGFRANMTVGVKQTETIGIRKNTSKPYRNAPHEADFEMTINSSIGTDSAGSKNVSPGQCILEEGDNLHRRTHGYQKEKSLWYSRPGLKYPATLEPNPSKCTDVTTGDTKKSSKLSDTRIRLNKQFQGPTSLTRERCRLERKQSDWLQKSFYQNDRRARKVAFPMPKGDGGEIPSTNRDKYLQPGHRLSLVSSNSSRASEVNSADQSEPEADIGGMKHSKESPKSKINEEYDKHAQSGTRISPGLYIKGPLDDRYLRGRSHSPSAPREKQNALQIRRTFAKQQHRWSHTTRSPISQRNQSDPRYSVRVISSTNLHKNAVNVSFPNPGLRKPTIPCSKNENLLQNNVVRFSHITSNDSIKKIDSGALNIPTSQVRRVKPAINKARKNESFRQITGVHRPGIRTFNSTRPATVLSVDFSKRKRPSSSSKIHDKRTLKSIWFSQDSSGLRPTAGLQIVQSAVEGARNGSNNSNVDNKNDGSTSIYPNEPQNRDIANIANLNTINRGHQTGKANTPLLPKFHRWWAKCMRQKIYWLQSNNGEMDQLTKNEVPPLLKLEDLKSYSVTPPSSSSVKRDDKRRQEDDTSDTFVISVASEFLHSSSDEQTAHKHRPRPGLATGRKKEVPEPKAITLKGEQPLLDRAVLNLTQSVESDFERQLSHRPLEQELSETTLQNGPEEQVTLEAKITPKQPNTLSSSYGEVLNQPQVDMTPLRTCEKDNASEHKTVDREANKCKKVKFRRKRKMRPLKRPIWEPIPHMKPIPNSRRPLWNNSTRTKTSQSKRKYLRQTQRTPRQKVRQQNVIRHNRSKLLSDVDRNIRKNTMFLRKTTDSATITKRITNDNQKHYPNKAVTRGRQCMRSITRFEDRPISKNNRSSIRNNPRSPINYRSRIGERCFGENQSENGIGNDSADFKIKSRLRKWLHKCPHTQTEQPTRFTQNNVCRNAVTTRLLDHVPSVWSSRCSTSNPKPRRFRQQLQRFEKLVIPKCKNAERITEQNMSSARVLITPISDDNRGQLGQMVDFIAYISIVSSEIDELVLPFRACNRLRNYLKEISKLIRKLEADLFNVEGRVVRNDTQKEYKQPAAFITDLPEGPIESAIENPLSRSASLSTHELLSATKQLSSTPRQGQVMLGRGVNQSFHPNGSKPIVYNNTDHSEVTSMARLSTRPDTRRTAFWQQVLRDCQDHRLSRLLASAAKVTDRRIFSIEENTGCRIELNETTVYSVRGLPCMQIRISSHRVDNLHRALVELETRFPKLYKQIVFTERFCDPSAIGYGHQFPNVTEFFHGNQRQEQQPPVNTVCRVIPVIEEVKTDRNTVSWQFQKRRRY</sequence>
<feature type="compositionally biased region" description="Basic and acidic residues" evidence="2">
    <location>
        <begin position="450"/>
        <end position="467"/>
    </location>
</feature>
<feature type="compositionally biased region" description="Polar residues" evidence="2">
    <location>
        <begin position="997"/>
        <end position="1006"/>
    </location>
</feature>
<gene>
    <name evidence="3" type="ORF">P879_09993</name>
</gene>
<evidence type="ECO:0000256" key="2">
    <source>
        <dbReference type="SAM" id="MobiDB-lite"/>
    </source>
</evidence>
<organism evidence="3 4">
    <name type="scientific">Paragonimus westermani</name>
    <dbReference type="NCBI Taxonomy" id="34504"/>
    <lineage>
        <taxon>Eukaryota</taxon>
        <taxon>Metazoa</taxon>
        <taxon>Spiralia</taxon>
        <taxon>Lophotrochozoa</taxon>
        <taxon>Platyhelminthes</taxon>
        <taxon>Trematoda</taxon>
        <taxon>Digenea</taxon>
        <taxon>Plagiorchiida</taxon>
        <taxon>Troglotremata</taxon>
        <taxon>Troglotrematidae</taxon>
        <taxon>Paragonimus</taxon>
    </lineage>
</organism>
<dbReference type="EMBL" id="JTDF01010498">
    <property type="protein sequence ID" value="KAF8563856.1"/>
    <property type="molecule type" value="Genomic_DNA"/>
</dbReference>
<protein>
    <submittedName>
        <fullName evidence="3">Uncharacterized protein</fullName>
    </submittedName>
</protein>
<comment type="caution">
    <text evidence="3">The sequence shown here is derived from an EMBL/GenBank/DDBJ whole genome shotgun (WGS) entry which is preliminary data.</text>
</comment>
<keyword evidence="1" id="KW-0175">Coiled coil</keyword>
<feature type="region of interest" description="Disordered" evidence="2">
    <location>
        <begin position="389"/>
        <end position="478"/>
    </location>
</feature>
<feature type="compositionally biased region" description="Low complexity" evidence="2">
    <location>
        <begin position="790"/>
        <end position="800"/>
    </location>
</feature>
<feature type="coiled-coil region" evidence="1">
    <location>
        <begin position="1270"/>
        <end position="1297"/>
    </location>
</feature>
<evidence type="ECO:0000256" key="1">
    <source>
        <dbReference type="SAM" id="Coils"/>
    </source>
</evidence>
<feature type="region of interest" description="Disordered" evidence="2">
    <location>
        <begin position="787"/>
        <end position="814"/>
    </location>
</feature>
<proteinExistence type="predicted"/>
<feature type="region of interest" description="Disordered" evidence="2">
    <location>
        <begin position="692"/>
        <end position="718"/>
    </location>
</feature>
<reference evidence="3 4" key="1">
    <citation type="submission" date="2019-07" db="EMBL/GenBank/DDBJ databases">
        <title>Annotation for the trematode Paragonimus westermani.</title>
        <authorList>
            <person name="Choi Y.-J."/>
        </authorList>
    </citation>
    <scope>NUCLEOTIDE SEQUENCE [LARGE SCALE GENOMIC DNA]</scope>
    <source>
        <strain evidence="3">180907_Pwestermani</strain>
    </source>
</reference>
<feature type="compositionally biased region" description="Basic and acidic residues" evidence="2">
    <location>
        <begin position="801"/>
        <end position="811"/>
    </location>
</feature>
<feature type="region of interest" description="Disordered" evidence="2">
    <location>
        <begin position="512"/>
        <end position="535"/>
    </location>
</feature>
<feature type="compositionally biased region" description="Polar residues" evidence="2">
    <location>
        <begin position="521"/>
        <end position="535"/>
    </location>
</feature>
<evidence type="ECO:0000313" key="4">
    <source>
        <dbReference type="Proteomes" id="UP000699462"/>
    </source>
</evidence>
<dbReference type="Proteomes" id="UP000699462">
    <property type="component" value="Unassembled WGS sequence"/>
</dbReference>
<dbReference type="OrthoDB" id="6257877at2759"/>
<evidence type="ECO:0000313" key="3">
    <source>
        <dbReference type="EMBL" id="KAF8563856.1"/>
    </source>
</evidence>